<protein>
    <submittedName>
        <fullName evidence="1">Uncharacterized protein</fullName>
    </submittedName>
</protein>
<sequence length="77" mass="8774">MTTNNRLAHLSSDQEEAFDYLIRARDLSANQRRWVGVMRAAFHKQGHLTDRQIETMENIARSAGVDLDGQDLFALAE</sequence>
<dbReference type="AlphaFoldDB" id="A0A0F9D420"/>
<reference evidence="1" key="1">
    <citation type="journal article" date="2015" name="Nature">
        <title>Complex archaea that bridge the gap between prokaryotes and eukaryotes.</title>
        <authorList>
            <person name="Spang A."/>
            <person name="Saw J.H."/>
            <person name="Jorgensen S.L."/>
            <person name="Zaremba-Niedzwiedzka K."/>
            <person name="Martijn J."/>
            <person name="Lind A.E."/>
            <person name="van Eijk R."/>
            <person name="Schleper C."/>
            <person name="Guy L."/>
            <person name="Ettema T.J."/>
        </authorList>
    </citation>
    <scope>NUCLEOTIDE SEQUENCE</scope>
</reference>
<comment type="caution">
    <text evidence="1">The sequence shown here is derived from an EMBL/GenBank/DDBJ whole genome shotgun (WGS) entry which is preliminary data.</text>
</comment>
<proteinExistence type="predicted"/>
<gene>
    <name evidence="1" type="ORF">LCGC14_2246900</name>
</gene>
<organism evidence="1">
    <name type="scientific">marine sediment metagenome</name>
    <dbReference type="NCBI Taxonomy" id="412755"/>
    <lineage>
        <taxon>unclassified sequences</taxon>
        <taxon>metagenomes</taxon>
        <taxon>ecological metagenomes</taxon>
    </lineage>
</organism>
<name>A0A0F9D420_9ZZZZ</name>
<evidence type="ECO:0000313" key="1">
    <source>
        <dbReference type="EMBL" id="KKL56289.1"/>
    </source>
</evidence>
<accession>A0A0F9D420</accession>
<dbReference type="EMBL" id="LAZR01030547">
    <property type="protein sequence ID" value="KKL56289.1"/>
    <property type="molecule type" value="Genomic_DNA"/>
</dbReference>